<dbReference type="SUPFAM" id="SSF52218">
    <property type="entry name" value="Flavoproteins"/>
    <property type="match status" value="1"/>
</dbReference>
<dbReference type="EMBL" id="AE000513">
    <property type="protein sequence ID" value="AAF10202.1"/>
    <property type="molecule type" value="Genomic_DNA"/>
</dbReference>
<dbReference type="GO" id="GO:0010181">
    <property type="term" value="F:FMN binding"/>
    <property type="evidence" value="ECO:0000318"/>
    <property type="project" value="GO_Central"/>
</dbReference>
<name>Q9RWP2_DEIRA</name>
<accession>Q9RWP2</accession>
<dbReference type="OrthoDB" id="9806724at2"/>
<dbReference type="eggNOG" id="COG0431">
    <property type="taxonomic scope" value="Bacteria"/>
</dbReference>
<dbReference type="Proteomes" id="UP000002524">
    <property type="component" value="Chromosome 1"/>
</dbReference>
<dbReference type="STRING" id="243230.DR_0624"/>
<evidence type="ECO:0000313" key="3">
    <source>
        <dbReference type="Proteomes" id="UP000002524"/>
    </source>
</evidence>
<dbReference type="Gene3D" id="3.40.50.360">
    <property type="match status" value="1"/>
</dbReference>
<feature type="domain" description="NADPH-dependent FMN reductase-like" evidence="1">
    <location>
        <begin position="32"/>
        <end position="163"/>
    </location>
</feature>
<proteinExistence type="predicted"/>
<dbReference type="GO" id="GO:0005829">
    <property type="term" value="C:cytosol"/>
    <property type="evidence" value="ECO:0000318"/>
    <property type="project" value="GO_Central"/>
</dbReference>
<dbReference type="EnsemblBacteria" id="AAF10202">
    <property type="protein sequence ID" value="AAF10202"/>
    <property type="gene ID" value="DR_0624"/>
</dbReference>
<dbReference type="PANTHER" id="PTHR30543">
    <property type="entry name" value="CHROMATE REDUCTASE"/>
    <property type="match status" value="1"/>
</dbReference>
<keyword evidence="3" id="KW-1185">Reference proteome</keyword>
<reference evidence="2 3" key="1">
    <citation type="journal article" date="1999" name="Science">
        <title>Genome sequence of the radioresistant bacterium Deinococcus radiodurans R1.</title>
        <authorList>
            <person name="White O."/>
            <person name="Eisen J.A."/>
            <person name="Heidelberg J.F."/>
            <person name="Hickey E.K."/>
            <person name="Peterson J.D."/>
            <person name="Dodson R.J."/>
            <person name="Haft D.H."/>
            <person name="Gwinn M.L."/>
            <person name="Nelson W.C."/>
            <person name="Richardson D.L."/>
            <person name="Moffat K.S."/>
            <person name="Qin H."/>
            <person name="Jiang L."/>
            <person name="Pamphile W."/>
            <person name="Crosby M."/>
            <person name="Shen M."/>
            <person name="Vamathevan J.J."/>
            <person name="Lam P."/>
            <person name="McDonald L."/>
            <person name="Utterback T."/>
            <person name="Zalewski C."/>
            <person name="Makarova K.S."/>
            <person name="Aravind L."/>
            <person name="Daly M.J."/>
            <person name="Minton K.W."/>
            <person name="Fleischmann R.D."/>
            <person name="Ketchum K.A."/>
            <person name="Nelson K.E."/>
            <person name="Salzberg S."/>
            <person name="Smith H.O."/>
            <person name="Venter J.C."/>
            <person name="Fraser C.M."/>
        </authorList>
    </citation>
    <scope>NUCLEOTIDE SEQUENCE [LARGE SCALE GENOMIC DNA]</scope>
    <source>
        <strain evidence="3">ATCC 13939 / DSM 20539 / JCM 16871 / LMG 4051 / NBRC 15346 / NCIMB 9279 / R1 / VKM B-1422</strain>
    </source>
</reference>
<dbReference type="Pfam" id="PF03358">
    <property type="entry name" value="FMN_red"/>
    <property type="match status" value="1"/>
</dbReference>
<dbReference type="PATRIC" id="fig|243230.17.peg.803"/>
<evidence type="ECO:0000259" key="1">
    <source>
        <dbReference type="Pfam" id="PF03358"/>
    </source>
</evidence>
<evidence type="ECO:0000313" key="2">
    <source>
        <dbReference type="EMBL" id="AAF10202.1"/>
    </source>
</evidence>
<dbReference type="PANTHER" id="PTHR30543:SF21">
    <property type="entry name" value="NAD(P)H-DEPENDENT FMN REDUCTASE LOT6"/>
    <property type="match status" value="1"/>
</dbReference>
<dbReference type="InterPro" id="IPR005025">
    <property type="entry name" value="FMN_Rdtase-like_dom"/>
</dbReference>
<dbReference type="InterPro" id="IPR029039">
    <property type="entry name" value="Flavoprotein-like_sf"/>
</dbReference>
<dbReference type="InParanoid" id="Q9RWP2"/>
<dbReference type="PIR" id="E75496">
    <property type="entry name" value="E75496"/>
</dbReference>
<dbReference type="KEGG" id="dra:DR_0624"/>
<dbReference type="PaxDb" id="243230-DR_0624"/>
<dbReference type="AlphaFoldDB" id="Q9RWP2"/>
<gene>
    <name evidence="2" type="ordered locus">DR_0624</name>
</gene>
<organism evidence="2 3">
    <name type="scientific">Deinococcus radiodurans (strain ATCC 13939 / DSM 20539 / JCM 16871 / CCUG 27074 / LMG 4051 / NBRC 15346 / NCIMB 9279 / VKM B-1422 / R1)</name>
    <dbReference type="NCBI Taxonomy" id="243230"/>
    <lineage>
        <taxon>Bacteria</taxon>
        <taxon>Thermotogati</taxon>
        <taxon>Deinococcota</taxon>
        <taxon>Deinococci</taxon>
        <taxon>Deinococcales</taxon>
        <taxon>Deinococcaceae</taxon>
        <taxon>Deinococcus</taxon>
    </lineage>
</organism>
<dbReference type="HOGENOM" id="CLU_055322_4_3_0"/>
<sequence>MAARGFRAGADHLRHQFCPPLVDPHRPWTARMKLLALSGSLRADSVNTALLRALAEAAPAGVEVCFFDGLRDLPLFNPDAEERENAAVTAWRAALRGADAVVISSPEYAHGIPGAFKNALDWVVGSAEFDGKPTLLLCASARPQHAPAQLAEVLRTMGARVQGPHLLDLPGNVAAAQSALRTPAQQAEARELLAALLP</sequence>
<dbReference type="GO" id="GO:0016491">
    <property type="term" value="F:oxidoreductase activity"/>
    <property type="evidence" value="ECO:0007669"/>
    <property type="project" value="InterPro"/>
</dbReference>
<protein>
    <recommendedName>
        <fullName evidence="1">NADPH-dependent FMN reductase-like domain-containing protein</fullName>
    </recommendedName>
</protein>
<dbReference type="InterPro" id="IPR050712">
    <property type="entry name" value="NAD(P)H-dep_reductase"/>
</dbReference>